<evidence type="ECO:0000256" key="1">
    <source>
        <dbReference type="ARBA" id="ARBA00022670"/>
    </source>
</evidence>
<dbReference type="AlphaFoldDB" id="A0A455ZET3"/>
<evidence type="ECO:0000256" key="2">
    <source>
        <dbReference type="ARBA" id="ARBA00022723"/>
    </source>
</evidence>
<dbReference type="Gene3D" id="3.40.140.10">
    <property type="entry name" value="Cytidine Deaminase, domain 2"/>
    <property type="match status" value="1"/>
</dbReference>
<dbReference type="Pfam" id="PF04002">
    <property type="entry name" value="RadC"/>
    <property type="match status" value="1"/>
</dbReference>
<organism evidence="7">
    <name type="scientific">Elizabethkingia anophelis</name>
    <dbReference type="NCBI Taxonomy" id="1117645"/>
    <lineage>
        <taxon>Bacteria</taxon>
        <taxon>Pseudomonadati</taxon>
        <taxon>Bacteroidota</taxon>
        <taxon>Flavobacteriia</taxon>
        <taxon>Flavobacteriales</taxon>
        <taxon>Weeksellaceae</taxon>
        <taxon>Elizabethkingia</taxon>
    </lineage>
</organism>
<dbReference type="InterPro" id="IPR001405">
    <property type="entry name" value="UPF0758"/>
</dbReference>
<dbReference type="GO" id="GO:0046872">
    <property type="term" value="F:metal ion binding"/>
    <property type="evidence" value="ECO:0007669"/>
    <property type="project" value="UniProtKB-KW"/>
</dbReference>
<evidence type="ECO:0000256" key="5">
    <source>
        <dbReference type="ARBA" id="ARBA00023049"/>
    </source>
</evidence>
<dbReference type="PANTHER" id="PTHR30471">
    <property type="entry name" value="DNA REPAIR PROTEIN RADC"/>
    <property type="match status" value="1"/>
</dbReference>
<dbReference type="CDD" id="cd08071">
    <property type="entry name" value="MPN_DUF2466"/>
    <property type="match status" value="1"/>
</dbReference>
<reference evidence="7" key="8">
    <citation type="journal article" date="2018" name="J. ISSAAS">
        <title>In Silico Identification of Three Types of Integrative and Conjugative Elements (ICEs) in Elizabethkingia anophelis Strains Isolated from Around the World.</title>
        <authorList>
            <person name="Xu J."/>
            <person name="Pei D."/>
            <person name="Nicholson A."/>
            <person name="Lan Y."/>
            <person name="Xia Q."/>
        </authorList>
    </citation>
    <scope>NUCLEOTIDE SEQUENCE</scope>
</reference>
<evidence type="ECO:0000259" key="6">
    <source>
        <dbReference type="PROSITE" id="PS50249"/>
    </source>
</evidence>
<dbReference type="GO" id="GO:0006508">
    <property type="term" value="P:proteolysis"/>
    <property type="evidence" value="ECO:0007669"/>
    <property type="project" value="UniProtKB-KW"/>
</dbReference>
<evidence type="ECO:0000256" key="3">
    <source>
        <dbReference type="ARBA" id="ARBA00022801"/>
    </source>
</evidence>
<reference evidence="7" key="2">
    <citation type="journal article" date="2014" name="PLoS ONE">
        <title>Insights from the genome annotation of Elizabethkingia anophelis from the malaria vector Anopheles gambiae.</title>
        <authorList>
            <person name="Kukutla P."/>
            <person name="Lindberg B.G."/>
            <person name="Pei D."/>
            <person name="Rayl M."/>
            <person name="Yu W."/>
            <person name="Steritz M."/>
            <person name="Faye I."/>
            <person name="Xu J."/>
        </authorList>
    </citation>
    <scope>NUCLEOTIDE SEQUENCE</scope>
</reference>
<reference evidence="7" key="1">
    <citation type="journal article" date="2014" name="Genome Biol. Evol.">
        <title>Comparative genomic analysis of malaria mosquito vector-associated novel pathogen Elizabethkingia anophelis.</title>
        <authorList>
            <person name="Teo J."/>
            <person name="Tan S.Y."/>
            <person name="Liu Y."/>
            <person name="Tay M."/>
            <person name="Ding Y."/>
            <person name="Li Y."/>
            <person name="Kjelleberg S."/>
            <person name="Givskov M."/>
            <person name="Lin R.T."/>
            <person name="Yang L."/>
        </authorList>
    </citation>
    <scope>NUCLEOTIDE SEQUENCE</scope>
</reference>
<dbReference type="InterPro" id="IPR020891">
    <property type="entry name" value="UPF0758_CS"/>
</dbReference>
<reference evidence="7" key="3">
    <citation type="journal article" date="2016" name="Genome Announc.">
        <title>Complete Genome Sequences of Four Strains from the 2015-2016 Elizabethkingia anophelis Outbreak.</title>
        <authorList>
            <person name="Nicholson A.C."/>
            <person name="Whitney A.M."/>
            <person name="Emery B.D."/>
            <person name="Bell M.E."/>
            <person name="Gartin J.T."/>
            <person name="Humrighouse B.W."/>
            <person name="Loparev V.N."/>
            <person name="Batra D."/>
            <person name="Sheth M."/>
            <person name="Rowe L.A."/>
            <person name="Juieng P."/>
            <person name="Knipe K."/>
            <person name="Gulvik C."/>
            <person name="McQuiston J.R."/>
        </authorList>
    </citation>
    <scope>NUCLEOTIDE SEQUENCE</scope>
</reference>
<feature type="domain" description="MPN" evidence="6">
    <location>
        <begin position="25"/>
        <end position="150"/>
    </location>
</feature>
<proteinExistence type="predicted"/>
<name>A0A455ZET3_9FLAO</name>
<reference evidence="7" key="6">
    <citation type="journal article" date="2017" name="Nat. Commun.">
        <title>Evolutionary dynamics and genomic features of the Elizabethkingia anophelis 2015 to 2016 Wisconsin outbreak strain.</title>
        <authorList>
            <person name="Perrin A."/>
            <person name="Larsonneur E."/>
            <person name="Nicholson A.C."/>
            <person name="Edwards D.J."/>
            <person name="Gundlach K.M."/>
            <person name="Whitney A.M."/>
            <person name="Gulvik C.A."/>
            <person name="Bell M.E."/>
            <person name="Rendueles O."/>
            <person name="Cury J."/>
            <person name="Hugon P."/>
            <person name="Clermont D."/>
            <person name="Enouf V."/>
            <person name="Loparev V."/>
            <person name="Juieng P."/>
            <person name="Monson T."/>
            <person name="Warshauer D."/>
            <person name="Elbadawi L.I."/>
            <person name="Walters M.S."/>
            <person name="Crist M.B."/>
            <person name="Noble-Wang J."/>
            <person name="Borlaug G."/>
            <person name="Rocha E.P.C."/>
            <person name="Criscuolo A."/>
            <person name="Touchon M."/>
            <person name="Davis J.P."/>
            <person name="Holt K.E."/>
            <person name="McQuiston J.R."/>
            <person name="Brisse S."/>
        </authorList>
    </citation>
    <scope>NUCLEOTIDE SEQUENCE</scope>
</reference>
<dbReference type="InterPro" id="IPR037518">
    <property type="entry name" value="MPN"/>
</dbReference>
<dbReference type="PROSITE" id="PS50249">
    <property type="entry name" value="MPN"/>
    <property type="match status" value="1"/>
</dbReference>
<sequence length="153" mass="17752">MRNRKSEWPVAEVQVSYKPIKNPVTINGSRMANEIFQQVWDRSLLHIHEQFYVLFLNQANDVLCWRLIGTGNGKSCIVDKKLLAAIVCKTLTQNVILAHNHPSGDLEPSKADKRLTWDIQEMLRLFEVKVMDHLIITNNDYFSFAEHNLIYSL</sequence>
<keyword evidence="2" id="KW-0479">Metal-binding</keyword>
<dbReference type="GO" id="GO:0008237">
    <property type="term" value="F:metallopeptidase activity"/>
    <property type="evidence" value="ECO:0007669"/>
    <property type="project" value="UniProtKB-KW"/>
</dbReference>
<keyword evidence="3" id="KW-0378">Hydrolase</keyword>
<dbReference type="PROSITE" id="PS01302">
    <property type="entry name" value="UPF0758"/>
    <property type="match status" value="1"/>
</dbReference>
<evidence type="ECO:0000313" key="7">
    <source>
        <dbReference type="EMBL" id="DAC75270.1"/>
    </source>
</evidence>
<reference evidence="7" key="4">
    <citation type="journal article" date="2016" name="Sci. Rep.">
        <title>Genomic epidemiology and global diversity of the emerging bacterial pathogen Elizabethkingia anophelis.</title>
        <authorList>
            <person name="Breurec S."/>
            <person name="Criscuolo A."/>
            <person name="Diancourt L."/>
            <person name="Rendueles O."/>
            <person name="Vandenbogaert M."/>
            <person name="Passet V."/>
            <person name="Caro V."/>
            <person name="Rocha E.P."/>
            <person name="Touchon M."/>
            <person name="Brisse S."/>
        </authorList>
    </citation>
    <scope>NUCLEOTIDE SEQUENCE</scope>
</reference>
<reference evidence="7" key="5">
    <citation type="journal article" date="2017" name="Genome Announc.">
        <title>Complete Circularized Genome Sequences of Four Strains of Elizabethkingia anophelis, Including Two Novel Strains Isolated from Wild-Caught Anopheles sinensis.</title>
        <authorList>
            <person name="Pei D."/>
            <person name="Nicholson A.C."/>
            <person name="Jiang J."/>
            <person name="Chen H."/>
            <person name="Whitney A.M."/>
            <person name="Villarma A."/>
            <person name="Bell M."/>
            <person name="Humrighouse B."/>
            <person name="Rowe L.A."/>
            <person name="Sheth M."/>
            <person name="Batra D."/>
            <person name="Juieng P."/>
            <person name="Loparev V.N."/>
            <person name="McQuiston J.R."/>
            <person name="Lan Y."/>
            <person name="Ma Y."/>
            <person name="Xu J."/>
        </authorList>
    </citation>
    <scope>NUCLEOTIDE SEQUENCE</scope>
</reference>
<reference evidence="7" key="7">
    <citation type="journal article" date="2017" name="Sci. Rep.">
        <title>Genomic features, phylogenetic relationships, and comparative genomics of Elizabethkingia anophelis strain EM361-97 isolated in Taiwan.</title>
        <authorList>
            <person name="Lin J.N."/>
            <person name="Lai C.H."/>
            <person name="Yang C.H."/>
            <person name="Huang Y.H."/>
            <person name="Lin H.H."/>
        </authorList>
    </citation>
    <scope>NUCLEOTIDE SEQUENCE</scope>
</reference>
<protein>
    <submittedName>
        <fullName evidence="7">RadC domain-containing protein</fullName>
    </submittedName>
</protein>
<dbReference type="EMBL" id="BK010602">
    <property type="protein sequence ID" value="DAC75270.1"/>
    <property type="molecule type" value="Genomic_DNA"/>
</dbReference>
<keyword evidence="1" id="KW-0645">Protease</keyword>
<evidence type="ECO:0000256" key="4">
    <source>
        <dbReference type="ARBA" id="ARBA00022833"/>
    </source>
</evidence>
<keyword evidence="5" id="KW-0482">Metalloprotease</keyword>
<dbReference type="PANTHER" id="PTHR30471:SF3">
    <property type="entry name" value="UPF0758 PROTEIN YEES-RELATED"/>
    <property type="match status" value="1"/>
</dbReference>
<dbReference type="InterPro" id="IPR025657">
    <property type="entry name" value="RadC_JAB"/>
</dbReference>
<accession>A0A455ZET3</accession>
<keyword evidence="4" id="KW-0862">Zinc</keyword>
<gene>
    <name evidence="7" type="primary">ICEEaII(8)_FMS-007_14739_14278</name>
</gene>